<evidence type="ECO:0000256" key="5">
    <source>
        <dbReference type="PIRSR" id="PIRSR001109-2"/>
    </source>
</evidence>
<dbReference type="GO" id="GO:0033353">
    <property type="term" value="P:S-adenosylmethionine cycle"/>
    <property type="evidence" value="ECO:0007669"/>
    <property type="project" value="TreeGrafter"/>
</dbReference>
<dbReference type="Gene3D" id="3.40.50.1480">
    <property type="entry name" value="Adenosylhomocysteinase-like"/>
    <property type="match status" value="1"/>
</dbReference>
<protein>
    <recommendedName>
        <fullName evidence="4 6">Adenosylhomocysteinase</fullName>
        <ecNumber evidence="4 6">3.13.2.1</ecNumber>
    </recommendedName>
</protein>
<dbReference type="SUPFAM" id="SSF51735">
    <property type="entry name" value="NAD(P)-binding Rossmann-fold domains"/>
    <property type="match status" value="1"/>
</dbReference>
<dbReference type="Proteomes" id="UP000610862">
    <property type="component" value="Unassembled WGS sequence"/>
</dbReference>
<dbReference type="SMART" id="SM00997">
    <property type="entry name" value="AdoHcyase_NAD"/>
    <property type="match status" value="1"/>
</dbReference>
<dbReference type="SUPFAM" id="SSF52283">
    <property type="entry name" value="Formate/glycerate dehydrogenase catalytic domain-like"/>
    <property type="match status" value="1"/>
</dbReference>
<dbReference type="EMBL" id="JACRTA010000002">
    <property type="protein sequence ID" value="MBC8568294.1"/>
    <property type="molecule type" value="Genomic_DNA"/>
</dbReference>
<feature type="binding site" evidence="5">
    <location>
        <begin position="151"/>
        <end position="153"/>
    </location>
    <ligand>
        <name>NAD(+)</name>
        <dbReference type="ChEBI" id="CHEBI:57540"/>
    </ligand>
</feature>
<dbReference type="AlphaFoldDB" id="A0A926E9L4"/>
<feature type="binding site" evidence="5">
    <location>
        <begin position="293"/>
        <end position="295"/>
    </location>
    <ligand>
        <name>NAD(+)</name>
        <dbReference type="ChEBI" id="CHEBI:57540"/>
    </ligand>
</feature>
<dbReference type="Pfam" id="PF00670">
    <property type="entry name" value="AdoHcyase_NAD"/>
    <property type="match status" value="1"/>
</dbReference>
<dbReference type="PIRSF" id="PIRSF001109">
    <property type="entry name" value="Ad_hcy_hydrolase"/>
    <property type="match status" value="1"/>
</dbReference>
<dbReference type="PANTHER" id="PTHR23420">
    <property type="entry name" value="ADENOSYLHOMOCYSTEINASE"/>
    <property type="match status" value="1"/>
</dbReference>
<comment type="catalytic activity">
    <reaction evidence="6">
        <text>S-adenosyl-L-homocysteine + H2O = L-homocysteine + adenosine</text>
        <dbReference type="Rhea" id="RHEA:21708"/>
        <dbReference type="ChEBI" id="CHEBI:15377"/>
        <dbReference type="ChEBI" id="CHEBI:16335"/>
        <dbReference type="ChEBI" id="CHEBI:57856"/>
        <dbReference type="ChEBI" id="CHEBI:58199"/>
        <dbReference type="EC" id="3.13.2.1"/>
    </reaction>
</comment>
<dbReference type="InterPro" id="IPR015878">
    <property type="entry name" value="Ado_hCys_hydrolase_NAD-bd"/>
</dbReference>
<evidence type="ECO:0000313" key="10">
    <source>
        <dbReference type="Proteomes" id="UP000610862"/>
    </source>
</evidence>
<reference evidence="9" key="1">
    <citation type="submission" date="2020-08" db="EMBL/GenBank/DDBJ databases">
        <title>Genome public.</title>
        <authorList>
            <person name="Liu C."/>
            <person name="Sun Q."/>
        </authorList>
    </citation>
    <scope>NUCLEOTIDE SEQUENCE</scope>
    <source>
        <strain evidence="9">NSJ-24</strain>
    </source>
</reference>
<gene>
    <name evidence="9" type="ORF">H8692_05885</name>
</gene>
<keyword evidence="6 9" id="KW-0378">Hydrolase</keyword>
<comment type="cofactor">
    <cofactor evidence="5 6">
        <name>NAD(+)</name>
        <dbReference type="ChEBI" id="CHEBI:57540"/>
    </cofactor>
    <text evidence="5 6">Binds 1 NAD(+) per subunit.</text>
</comment>
<dbReference type="GO" id="GO:0005829">
    <property type="term" value="C:cytosol"/>
    <property type="evidence" value="ECO:0007669"/>
    <property type="project" value="TreeGrafter"/>
</dbReference>
<comment type="similarity">
    <text evidence="1 7">Belongs to the adenosylhomocysteinase family.</text>
</comment>
<dbReference type="InterPro" id="IPR036291">
    <property type="entry name" value="NAD(P)-bd_dom_sf"/>
</dbReference>
<keyword evidence="10" id="KW-1185">Reference proteome</keyword>
<dbReference type="Pfam" id="PF05221">
    <property type="entry name" value="AdoHcyase"/>
    <property type="match status" value="2"/>
</dbReference>
<dbReference type="Gene3D" id="3.40.50.720">
    <property type="entry name" value="NAD(P)-binding Rossmann-like Domain"/>
    <property type="match status" value="1"/>
</dbReference>
<feature type="binding site" evidence="5">
    <location>
        <position position="237"/>
    </location>
    <ligand>
        <name>NAD(+)</name>
        <dbReference type="ChEBI" id="CHEBI:57540"/>
    </ligand>
</feature>
<dbReference type="SMART" id="SM00996">
    <property type="entry name" value="AdoHcyase"/>
    <property type="match status" value="1"/>
</dbReference>
<dbReference type="InterPro" id="IPR042172">
    <property type="entry name" value="Adenosylhomocyst_ase-like_sf"/>
</dbReference>
<evidence type="ECO:0000256" key="4">
    <source>
        <dbReference type="NCBIfam" id="TIGR00936"/>
    </source>
</evidence>
<feature type="binding site" evidence="5">
    <location>
        <position position="347"/>
    </location>
    <ligand>
        <name>NAD(+)</name>
        <dbReference type="ChEBI" id="CHEBI:57540"/>
    </ligand>
</feature>
<dbReference type="RefSeq" id="WP_187525231.1">
    <property type="nucleotide sequence ID" value="NZ_JACRTA010000002.1"/>
</dbReference>
<evidence type="ECO:0000256" key="1">
    <source>
        <dbReference type="ARBA" id="ARBA00007122"/>
    </source>
</evidence>
<dbReference type="EC" id="3.13.2.1" evidence="4 6"/>
<evidence type="ECO:0000256" key="2">
    <source>
        <dbReference type="ARBA" id="ARBA00022563"/>
    </source>
</evidence>
<feature type="domain" description="S-adenosyl-L-homocysteine hydrolase NAD binding" evidence="8">
    <location>
        <begin position="185"/>
        <end position="346"/>
    </location>
</feature>
<evidence type="ECO:0000256" key="6">
    <source>
        <dbReference type="RuleBase" id="RU000548"/>
    </source>
</evidence>
<evidence type="ECO:0000256" key="3">
    <source>
        <dbReference type="ARBA" id="ARBA00023027"/>
    </source>
</evidence>
<dbReference type="NCBIfam" id="TIGR00936">
    <property type="entry name" value="ahcY"/>
    <property type="match status" value="1"/>
</dbReference>
<accession>A0A926E9L4</accession>
<feature type="binding site" evidence="5">
    <location>
        <begin position="216"/>
        <end position="221"/>
    </location>
    <ligand>
        <name>NAD(+)</name>
        <dbReference type="ChEBI" id="CHEBI:57540"/>
    </ligand>
</feature>
<dbReference type="PANTHER" id="PTHR23420:SF0">
    <property type="entry name" value="ADENOSYLHOMOCYSTEINASE"/>
    <property type="match status" value="1"/>
</dbReference>
<evidence type="ECO:0000313" key="9">
    <source>
        <dbReference type="EMBL" id="MBC8568294.1"/>
    </source>
</evidence>
<evidence type="ECO:0000256" key="7">
    <source>
        <dbReference type="RuleBase" id="RU004166"/>
    </source>
</evidence>
<comment type="caution">
    <text evidence="9">The sequence shown here is derived from an EMBL/GenBank/DDBJ whole genome shotgun (WGS) entry which is preliminary data.</text>
</comment>
<comment type="pathway">
    <text evidence="6">Amino-acid biosynthesis; L-homocysteine biosynthesis; L-homocysteine from S-adenosyl-L-homocysteine: step 1/1.</text>
</comment>
<keyword evidence="2 6" id="KW-0554">One-carbon metabolism</keyword>
<name>A0A926E9L4_9FIRM</name>
<dbReference type="PROSITE" id="PS00738">
    <property type="entry name" value="ADOHCYASE_1"/>
    <property type="match status" value="1"/>
</dbReference>
<evidence type="ECO:0000259" key="8">
    <source>
        <dbReference type="SMART" id="SM00997"/>
    </source>
</evidence>
<dbReference type="InterPro" id="IPR000043">
    <property type="entry name" value="Adenosylhomocysteinase-like"/>
</dbReference>
<organism evidence="9 10">
    <name type="scientific">Lentihominibacter hominis</name>
    <dbReference type="NCBI Taxonomy" id="2763645"/>
    <lineage>
        <taxon>Bacteria</taxon>
        <taxon>Bacillati</taxon>
        <taxon>Bacillota</taxon>
        <taxon>Clostridia</taxon>
        <taxon>Peptostreptococcales</taxon>
        <taxon>Anaerovoracaceae</taxon>
        <taxon>Lentihominibacter</taxon>
    </lineage>
</organism>
<dbReference type="GO" id="GO:0006730">
    <property type="term" value="P:one-carbon metabolic process"/>
    <property type="evidence" value="ECO:0007669"/>
    <property type="project" value="UniProtKB-UniRule"/>
</dbReference>
<dbReference type="GO" id="GO:0004013">
    <property type="term" value="F:adenosylhomocysteinase activity"/>
    <property type="evidence" value="ECO:0007669"/>
    <property type="project" value="UniProtKB-UniRule"/>
</dbReference>
<feature type="binding site" evidence="5">
    <location>
        <position position="340"/>
    </location>
    <ligand>
        <name>NAD(+)</name>
        <dbReference type="ChEBI" id="CHEBI:57540"/>
    </ligand>
</feature>
<sequence>MNKYDIRDITFAESGHRKIEWVRNNMPLLRAMEEEFKRDRPLDGIKISLSVHLEAKTAYLCLVLAAGGAHMSVTGSNSLSTQDDVAAALADRGLKVFAYHGATNEEYMRHLEMCLEHKPNIIIDDGGDLVELLHRKRSDLAEDVFGGCEETTTGVIRLKAMEREGILKFPMVAVNDAKCKHLFDNRYGTGQSVWDSMMRNTNLIVASKTVVVVGYGWCSRGIAMRASALGAKVIVTEIDPVKAMEAKMDGHDVMPMNKAASMGDMFITATGCKHTITVEHMVKMKDGAILANAGHFNVEIDMAGLEEAAISSCETRNNIIGYTLKNGNIINVIGEGKLVNIAAADGHPAEIMDLSFAVQAMSALYIKDNYKNLDNKVIDVSGEIDNVIARKRLEAWDIEIDSLTEDQKLYLKSWQL</sequence>
<dbReference type="CDD" id="cd00401">
    <property type="entry name" value="SAHH"/>
    <property type="match status" value="1"/>
</dbReference>
<dbReference type="NCBIfam" id="NF004005">
    <property type="entry name" value="PRK05476.2-3"/>
    <property type="match status" value="1"/>
</dbReference>
<dbReference type="InterPro" id="IPR020082">
    <property type="entry name" value="S-Ado-L-homoCys_hydrolase_CS"/>
</dbReference>
<keyword evidence="3 5" id="KW-0520">NAD</keyword>
<proteinExistence type="inferred from homology"/>